<dbReference type="PROSITE" id="PS51371">
    <property type="entry name" value="CBS"/>
    <property type="match status" value="1"/>
</dbReference>
<protein>
    <submittedName>
        <fullName evidence="12">DUF21 domain-containing protein</fullName>
    </submittedName>
</protein>
<dbReference type="AlphaFoldDB" id="A0A6L4WR12"/>
<evidence type="ECO:0000256" key="9">
    <source>
        <dbReference type="SAM" id="Phobius"/>
    </source>
</evidence>
<keyword evidence="2 8" id="KW-0812">Transmembrane</keyword>
<evidence type="ECO:0000313" key="13">
    <source>
        <dbReference type="EMBL" id="KAB7892182.1"/>
    </source>
</evidence>
<keyword evidence="14" id="KW-1185">Reference proteome</keyword>
<feature type="domain" description="CBS" evidence="10">
    <location>
        <begin position="263"/>
        <end position="321"/>
    </location>
</feature>
<dbReference type="Pfam" id="PF00571">
    <property type="entry name" value="CBS"/>
    <property type="match status" value="1"/>
</dbReference>
<keyword evidence="3" id="KW-0677">Repeat</keyword>
<dbReference type="Proteomes" id="UP000461010">
    <property type="component" value="Unassembled WGS sequence"/>
</dbReference>
<gene>
    <name evidence="13" type="ORF">GBG18_03570</name>
    <name evidence="12" type="ORF">GBG19_10405</name>
</gene>
<evidence type="ECO:0000256" key="3">
    <source>
        <dbReference type="ARBA" id="ARBA00022737"/>
    </source>
</evidence>
<dbReference type="InterPro" id="IPR002550">
    <property type="entry name" value="CNNM"/>
</dbReference>
<evidence type="ECO:0000259" key="10">
    <source>
        <dbReference type="PROSITE" id="PS51371"/>
    </source>
</evidence>
<evidence type="ECO:0000313" key="12">
    <source>
        <dbReference type="EMBL" id="KAB7887568.1"/>
    </source>
</evidence>
<accession>A0A6L4WR12</accession>
<dbReference type="RefSeq" id="WP_152188469.1">
    <property type="nucleotide sequence ID" value="NZ_WFKI01000007.1"/>
</dbReference>
<keyword evidence="5 7" id="KW-0129">CBS domain</keyword>
<organism evidence="12 15">
    <name type="scientific">Poseidonibacter ostreae</name>
    <dbReference type="NCBI Taxonomy" id="2654171"/>
    <lineage>
        <taxon>Bacteria</taxon>
        <taxon>Pseudomonadati</taxon>
        <taxon>Campylobacterota</taxon>
        <taxon>Epsilonproteobacteria</taxon>
        <taxon>Campylobacterales</taxon>
        <taxon>Arcobacteraceae</taxon>
        <taxon>Poseidonibacter</taxon>
    </lineage>
</organism>
<name>A0A6L4WR12_9BACT</name>
<feature type="transmembrane region" description="Helical" evidence="9">
    <location>
        <begin position="6"/>
        <end position="35"/>
    </location>
</feature>
<dbReference type="EMBL" id="WFKK01000031">
    <property type="protein sequence ID" value="KAB7887568.1"/>
    <property type="molecule type" value="Genomic_DNA"/>
</dbReference>
<comment type="caution">
    <text evidence="12">The sequence shown here is derived from an EMBL/GenBank/DDBJ whole genome shotgun (WGS) entry which is preliminary data.</text>
</comment>
<reference evidence="14 15" key="1">
    <citation type="submission" date="2019-10" db="EMBL/GenBank/DDBJ databases">
        <title>Poseidonibacter ostreae sp. nov., isolated from the gut of the Ostrea denselamellosa.</title>
        <authorList>
            <person name="Choi A."/>
        </authorList>
    </citation>
    <scope>NUCLEOTIDE SEQUENCE [LARGE SCALE GENOMIC DNA]</scope>
    <source>
        <strain evidence="12 15">SJOD-M-33</strain>
        <strain evidence="13 14">SJOD-M-5</strain>
    </source>
</reference>
<feature type="domain" description="CNNM transmembrane" evidence="11">
    <location>
        <begin position="1"/>
        <end position="180"/>
    </location>
</feature>
<dbReference type="InterPro" id="IPR046342">
    <property type="entry name" value="CBS_dom_sf"/>
</dbReference>
<dbReference type="PROSITE" id="PS51846">
    <property type="entry name" value="CNNM"/>
    <property type="match status" value="1"/>
</dbReference>
<proteinExistence type="predicted"/>
<evidence type="ECO:0000256" key="8">
    <source>
        <dbReference type="PROSITE-ProRule" id="PRU01193"/>
    </source>
</evidence>
<dbReference type="SUPFAM" id="SSF54631">
    <property type="entry name" value="CBS-domain pair"/>
    <property type="match status" value="1"/>
</dbReference>
<dbReference type="PANTHER" id="PTHR22777">
    <property type="entry name" value="HEMOLYSIN-RELATED"/>
    <property type="match status" value="1"/>
</dbReference>
<evidence type="ECO:0000256" key="6">
    <source>
        <dbReference type="ARBA" id="ARBA00023136"/>
    </source>
</evidence>
<dbReference type="EMBL" id="WFKJ01000007">
    <property type="protein sequence ID" value="KAB7892182.1"/>
    <property type="molecule type" value="Genomic_DNA"/>
</dbReference>
<dbReference type="InterPro" id="IPR044751">
    <property type="entry name" value="Ion_transp-like_CBS"/>
</dbReference>
<dbReference type="InterPro" id="IPR000644">
    <property type="entry name" value="CBS_dom"/>
</dbReference>
<evidence type="ECO:0000256" key="2">
    <source>
        <dbReference type="ARBA" id="ARBA00022692"/>
    </source>
</evidence>
<dbReference type="Gene3D" id="3.10.580.10">
    <property type="entry name" value="CBS-domain"/>
    <property type="match status" value="1"/>
</dbReference>
<comment type="subcellular location">
    <subcellularLocation>
        <location evidence="1">Membrane</location>
        <topology evidence="1">Multi-pass membrane protein</topology>
    </subcellularLocation>
</comment>
<sequence length="348" mass="39179">MDILILLFIAVVGVSFLCSILESILLSTNLSYVSVLEKKNKKAGQLLKKLKTDIDVSIASILILNTIANTLGATAIGVQAQNVFDGDKTIVMVVSIILTFMILFFAEIIPKTIGAVYWKELAPYAARIINIFIFITYPIILITQFVTKKIGSNMSDTISREELIHSTLLSEEEGVIGDLESDIIENTLTLNNMKVREILTPRSVMYAIDKNTPIKDIIEDKRTFKFSRVPIYEDTIDNIIGIVLTKKLFKQALIDKGVAVETIMKPAIPINENIPVSKALNMFIQKKEHMFVVYDSYDQTEGIVTLEDCIETLLGLEIMDESDTTADMRRLALNKMKAKRKEKEKEYK</sequence>
<evidence type="ECO:0000256" key="7">
    <source>
        <dbReference type="PROSITE-ProRule" id="PRU00703"/>
    </source>
</evidence>
<feature type="transmembrane region" description="Helical" evidence="9">
    <location>
        <begin position="56"/>
        <end position="78"/>
    </location>
</feature>
<keyword evidence="6 8" id="KW-0472">Membrane</keyword>
<dbReference type="Pfam" id="PF01595">
    <property type="entry name" value="CNNM"/>
    <property type="match status" value="1"/>
</dbReference>
<evidence type="ECO:0000256" key="4">
    <source>
        <dbReference type="ARBA" id="ARBA00022989"/>
    </source>
</evidence>
<evidence type="ECO:0000256" key="1">
    <source>
        <dbReference type="ARBA" id="ARBA00004141"/>
    </source>
</evidence>
<feature type="transmembrane region" description="Helical" evidence="9">
    <location>
        <begin position="90"/>
        <end position="109"/>
    </location>
</feature>
<dbReference type="CDD" id="cd04590">
    <property type="entry name" value="CBS_pair_CorC_HlyC_assoc"/>
    <property type="match status" value="1"/>
</dbReference>
<evidence type="ECO:0000256" key="5">
    <source>
        <dbReference type="ARBA" id="ARBA00023122"/>
    </source>
</evidence>
<evidence type="ECO:0000313" key="14">
    <source>
        <dbReference type="Proteomes" id="UP000461010"/>
    </source>
</evidence>
<evidence type="ECO:0000313" key="15">
    <source>
        <dbReference type="Proteomes" id="UP000472839"/>
    </source>
</evidence>
<dbReference type="GO" id="GO:0005886">
    <property type="term" value="C:plasma membrane"/>
    <property type="evidence" value="ECO:0007669"/>
    <property type="project" value="TreeGrafter"/>
</dbReference>
<keyword evidence="4 8" id="KW-1133">Transmembrane helix</keyword>
<dbReference type="Proteomes" id="UP000472839">
    <property type="component" value="Unassembled WGS sequence"/>
</dbReference>
<dbReference type="PANTHER" id="PTHR22777:SF4">
    <property type="entry name" value="UPF0053 PROTEIN SLL1254"/>
    <property type="match status" value="1"/>
</dbReference>
<evidence type="ECO:0000259" key="11">
    <source>
        <dbReference type="PROSITE" id="PS51846"/>
    </source>
</evidence>
<feature type="transmembrane region" description="Helical" evidence="9">
    <location>
        <begin position="121"/>
        <end position="146"/>
    </location>
</feature>